<name>A0ABX0IPR8_9FLAO</name>
<keyword evidence="2" id="KW-1185">Reference proteome</keyword>
<dbReference type="Proteomes" id="UP000817854">
    <property type="component" value="Unassembled WGS sequence"/>
</dbReference>
<sequence>MMYFFLLVIGYFFLTSDKKKKEHDSNYVIPNPNNDTNINNQNTATATISQEKAKALSERLFQIMGLDWWTSIDDIKSVLKDISTEANYKLVSYYFGERAYSNLGGGSTWDIFGEKLDLTQWILREMDSESDRKYLQKLFPNIF</sequence>
<evidence type="ECO:0000313" key="2">
    <source>
        <dbReference type="Proteomes" id="UP000817854"/>
    </source>
</evidence>
<reference evidence="1 2" key="2">
    <citation type="submission" date="2020-02" db="EMBL/GenBank/DDBJ databases">
        <title>Flavobacterium profundi sp. nov., isolated from a deep-sea seamount.</title>
        <authorList>
            <person name="Zhang D.-C."/>
        </authorList>
    </citation>
    <scope>NUCLEOTIDE SEQUENCE [LARGE SCALE GENOMIC DNA]</scope>
    <source>
        <strain evidence="1 2">EC11</strain>
    </source>
</reference>
<comment type="caution">
    <text evidence="1">The sequence shown here is derived from an EMBL/GenBank/DDBJ whole genome shotgun (WGS) entry which is preliminary data.</text>
</comment>
<dbReference type="EMBL" id="VEVQ02000005">
    <property type="protein sequence ID" value="NHN25837.1"/>
    <property type="molecule type" value="Genomic_DNA"/>
</dbReference>
<organism evidence="1 2">
    <name type="scientific">Flavobacterium jejuense</name>
    <dbReference type="NCBI Taxonomy" id="1544455"/>
    <lineage>
        <taxon>Bacteria</taxon>
        <taxon>Pseudomonadati</taxon>
        <taxon>Bacteroidota</taxon>
        <taxon>Flavobacteriia</taxon>
        <taxon>Flavobacteriales</taxon>
        <taxon>Flavobacteriaceae</taxon>
        <taxon>Flavobacterium</taxon>
    </lineage>
</organism>
<proteinExistence type="predicted"/>
<accession>A0ABX0IPR8</accession>
<dbReference type="RefSeq" id="WP_140962178.1">
    <property type="nucleotide sequence ID" value="NZ_VEVQ02000005.1"/>
</dbReference>
<evidence type="ECO:0000313" key="1">
    <source>
        <dbReference type="EMBL" id="NHN25837.1"/>
    </source>
</evidence>
<reference evidence="2" key="1">
    <citation type="submission" date="2019-05" db="EMBL/GenBank/DDBJ databases">
        <title>Flavobacterium profundi sp. nov., isolated from a deep-sea seamount.</title>
        <authorList>
            <person name="Zhang D.-C."/>
        </authorList>
    </citation>
    <scope>NUCLEOTIDE SEQUENCE [LARGE SCALE GENOMIC DNA]</scope>
    <source>
        <strain evidence="2">EC11</strain>
    </source>
</reference>
<gene>
    <name evidence="1" type="ORF">FIA58_009140</name>
</gene>
<protein>
    <submittedName>
        <fullName evidence="1">Uncharacterized protein</fullName>
    </submittedName>
</protein>